<evidence type="ECO:0000256" key="5">
    <source>
        <dbReference type="SAM" id="MobiDB-lite"/>
    </source>
</evidence>
<feature type="compositionally biased region" description="Polar residues" evidence="5">
    <location>
        <begin position="403"/>
        <end position="413"/>
    </location>
</feature>
<proteinExistence type="predicted"/>
<dbReference type="SMART" id="SM00181">
    <property type="entry name" value="EGF"/>
    <property type="match status" value="3"/>
</dbReference>
<feature type="chain" id="PRO_5046176860" evidence="7">
    <location>
        <begin position="25"/>
        <end position="454"/>
    </location>
</feature>
<keyword evidence="6" id="KW-0812">Transmembrane</keyword>
<evidence type="ECO:0000256" key="4">
    <source>
        <dbReference type="PROSITE-ProRule" id="PRU00076"/>
    </source>
</evidence>
<protein>
    <submittedName>
        <fullName evidence="10">Neurogenic locus protein delta-like</fullName>
    </submittedName>
</protein>
<evidence type="ECO:0000256" key="1">
    <source>
        <dbReference type="ARBA" id="ARBA00022536"/>
    </source>
</evidence>
<evidence type="ECO:0000313" key="10">
    <source>
        <dbReference type="RefSeq" id="XP_002742103.1"/>
    </source>
</evidence>
<dbReference type="GeneID" id="100376346"/>
<evidence type="ECO:0000256" key="6">
    <source>
        <dbReference type="SAM" id="Phobius"/>
    </source>
</evidence>
<feature type="region of interest" description="Disordered" evidence="5">
    <location>
        <begin position="277"/>
        <end position="433"/>
    </location>
</feature>
<dbReference type="PANTHER" id="PTHR24049">
    <property type="entry name" value="CRUMBS FAMILY MEMBER"/>
    <property type="match status" value="1"/>
</dbReference>
<organism evidence="9 10">
    <name type="scientific">Saccoglossus kowalevskii</name>
    <name type="common">Acorn worm</name>
    <dbReference type="NCBI Taxonomy" id="10224"/>
    <lineage>
        <taxon>Eukaryota</taxon>
        <taxon>Metazoa</taxon>
        <taxon>Hemichordata</taxon>
        <taxon>Enteropneusta</taxon>
        <taxon>Harrimaniidae</taxon>
        <taxon>Saccoglossus</taxon>
    </lineage>
</organism>
<dbReference type="Gene3D" id="2.10.25.10">
    <property type="entry name" value="Laminin"/>
    <property type="match status" value="2"/>
</dbReference>
<feature type="signal peptide" evidence="7">
    <location>
        <begin position="1"/>
        <end position="24"/>
    </location>
</feature>
<feature type="disulfide bond" evidence="4">
    <location>
        <begin position="145"/>
        <end position="154"/>
    </location>
</feature>
<evidence type="ECO:0000256" key="2">
    <source>
        <dbReference type="ARBA" id="ARBA00022737"/>
    </source>
</evidence>
<gene>
    <name evidence="10" type="primary">LOC100376346</name>
</gene>
<sequence length="454" mass="50122">MLAICTSAFLPLVVLMVFAGQLEGDTTGEPCNSNPCQNGGICVGTPGNNETMTNDHVTQSGYYCRCLQCYIGTDCHTHLPECHMHCYNGGHCVMDSYCREACECATCFRGSYCEIVSDGCLTSPCNNGGVCRETGDKCNDFECTCQQCYLGQYCSVVDEVCLNEFATTIVFTTQNFASNESYSTLSLDSNEKEELLMRITIGVSAALATVVILAVWIICWMYCRIKKNDKKIVEKDMQITRMAILRDQMYLGFVSNPPQQTEEPNEHGKYTDVRFEDSHEQTGEGSSNSSGNERVEPPAIIISPDVEYSPQSSRRRQSRRDGNTSTVIKNNNTRDSDGVIVSLTGTTSADELNTDPRRNRRKSSPTKNHTSPRRLRPSSPPRRAHKSHQVEIGDADESIELGTVSNRGNTGDQMTEEDSLQPGKRKKRRGGGAPVIARVFVGDFPNLLSCFGSD</sequence>
<feature type="domain" description="EGF-like" evidence="8">
    <location>
        <begin position="27"/>
        <end position="76"/>
    </location>
</feature>
<keyword evidence="9" id="KW-1185">Reference proteome</keyword>
<keyword evidence="2" id="KW-0677">Repeat</keyword>
<dbReference type="PROSITE" id="PS00022">
    <property type="entry name" value="EGF_1"/>
    <property type="match status" value="3"/>
</dbReference>
<keyword evidence="6" id="KW-0472">Membrane</keyword>
<dbReference type="InterPro" id="IPR051022">
    <property type="entry name" value="Notch_Cell-Fate_Det"/>
</dbReference>
<feature type="transmembrane region" description="Helical" evidence="6">
    <location>
        <begin position="195"/>
        <end position="223"/>
    </location>
</feature>
<name>A0ABM0H1G9_SACKO</name>
<keyword evidence="3 4" id="KW-1015">Disulfide bond</keyword>
<feature type="compositionally biased region" description="Basic residues" evidence="5">
    <location>
        <begin position="358"/>
        <end position="387"/>
    </location>
</feature>
<dbReference type="RefSeq" id="XP_002742103.1">
    <property type="nucleotide sequence ID" value="XM_002742057.2"/>
</dbReference>
<accession>A0ABM0H1G9</accession>
<dbReference type="PROSITE" id="PS50026">
    <property type="entry name" value="EGF_3"/>
    <property type="match status" value="2"/>
</dbReference>
<feature type="disulfide bond" evidence="4">
    <location>
        <begin position="66"/>
        <end position="75"/>
    </location>
</feature>
<evidence type="ECO:0000259" key="8">
    <source>
        <dbReference type="PROSITE" id="PS50026"/>
    </source>
</evidence>
<reference evidence="10" key="1">
    <citation type="submission" date="2025-08" db="UniProtKB">
        <authorList>
            <consortium name="RefSeq"/>
        </authorList>
    </citation>
    <scope>IDENTIFICATION</scope>
    <source>
        <tissue evidence="10">Testes</tissue>
    </source>
</reference>
<keyword evidence="6" id="KW-1133">Transmembrane helix</keyword>
<keyword evidence="7" id="KW-0732">Signal</keyword>
<comment type="caution">
    <text evidence="4">Lacks conserved residue(s) required for the propagation of feature annotation.</text>
</comment>
<evidence type="ECO:0000313" key="9">
    <source>
        <dbReference type="Proteomes" id="UP000694865"/>
    </source>
</evidence>
<dbReference type="SUPFAM" id="SSF57196">
    <property type="entry name" value="EGF/Laminin"/>
    <property type="match status" value="1"/>
</dbReference>
<keyword evidence="1 4" id="KW-0245">EGF-like domain</keyword>
<evidence type="ECO:0000256" key="3">
    <source>
        <dbReference type="ARBA" id="ARBA00023157"/>
    </source>
</evidence>
<dbReference type="InterPro" id="IPR000742">
    <property type="entry name" value="EGF"/>
</dbReference>
<feature type="domain" description="EGF-like" evidence="8">
    <location>
        <begin position="116"/>
        <end position="155"/>
    </location>
</feature>
<evidence type="ECO:0000256" key="7">
    <source>
        <dbReference type="SAM" id="SignalP"/>
    </source>
</evidence>
<dbReference type="Proteomes" id="UP000694865">
    <property type="component" value="Unplaced"/>
</dbReference>
<feature type="compositionally biased region" description="Low complexity" evidence="5">
    <location>
        <begin position="283"/>
        <end position="292"/>
    </location>
</feature>